<evidence type="ECO:0000313" key="2">
    <source>
        <dbReference type="Proteomes" id="UP001519460"/>
    </source>
</evidence>
<accession>A0ABD0KYM2</accession>
<protein>
    <submittedName>
        <fullName evidence="1">Uncharacterized protein</fullName>
    </submittedName>
</protein>
<sequence>MPYINASNRGPAVVNRLSPARPPLQSTAGCVELVPVAGQNIACILIALRSLLLVPWLPPAGTHGIAKWAISYLPHVHASKGDRCTGAVSHITRSKNSQWILHVHTRRAAILPSPLQQRCPFLHPYLLL</sequence>
<proteinExistence type="predicted"/>
<name>A0ABD0KYM2_9CAEN</name>
<dbReference type="AlphaFoldDB" id="A0ABD0KYM2"/>
<feature type="non-terminal residue" evidence="1">
    <location>
        <position position="128"/>
    </location>
</feature>
<organism evidence="1 2">
    <name type="scientific">Batillaria attramentaria</name>
    <dbReference type="NCBI Taxonomy" id="370345"/>
    <lineage>
        <taxon>Eukaryota</taxon>
        <taxon>Metazoa</taxon>
        <taxon>Spiralia</taxon>
        <taxon>Lophotrochozoa</taxon>
        <taxon>Mollusca</taxon>
        <taxon>Gastropoda</taxon>
        <taxon>Caenogastropoda</taxon>
        <taxon>Sorbeoconcha</taxon>
        <taxon>Cerithioidea</taxon>
        <taxon>Batillariidae</taxon>
        <taxon>Batillaria</taxon>
    </lineage>
</organism>
<gene>
    <name evidence="1" type="ORF">BaRGS_00016423</name>
</gene>
<comment type="caution">
    <text evidence="1">The sequence shown here is derived from an EMBL/GenBank/DDBJ whole genome shotgun (WGS) entry which is preliminary data.</text>
</comment>
<keyword evidence="2" id="KW-1185">Reference proteome</keyword>
<evidence type="ECO:0000313" key="1">
    <source>
        <dbReference type="EMBL" id="KAK7492326.1"/>
    </source>
</evidence>
<reference evidence="1 2" key="1">
    <citation type="journal article" date="2023" name="Sci. Data">
        <title>Genome assembly of the Korean intertidal mud-creeper Batillaria attramentaria.</title>
        <authorList>
            <person name="Patra A.K."/>
            <person name="Ho P.T."/>
            <person name="Jun S."/>
            <person name="Lee S.J."/>
            <person name="Kim Y."/>
            <person name="Won Y.J."/>
        </authorList>
    </citation>
    <scope>NUCLEOTIDE SEQUENCE [LARGE SCALE GENOMIC DNA]</scope>
    <source>
        <strain evidence="1">Wonlab-2016</strain>
    </source>
</reference>
<dbReference type="EMBL" id="JACVVK020000104">
    <property type="protein sequence ID" value="KAK7492326.1"/>
    <property type="molecule type" value="Genomic_DNA"/>
</dbReference>
<dbReference type="Proteomes" id="UP001519460">
    <property type="component" value="Unassembled WGS sequence"/>
</dbReference>